<keyword evidence="1" id="KW-0560">Oxidoreductase</keyword>
<dbReference type="GO" id="GO:0016705">
    <property type="term" value="F:oxidoreductase activity, acting on paired donors, with incorporation or reduction of molecular oxygen"/>
    <property type="evidence" value="ECO:0007669"/>
    <property type="project" value="InterPro"/>
</dbReference>
<dbReference type="OrthoDB" id="689120at2759"/>
<evidence type="ECO:0000313" key="1">
    <source>
        <dbReference type="EMBL" id="PKA49749.1"/>
    </source>
</evidence>
<dbReference type="EMBL" id="KZ452037">
    <property type="protein sequence ID" value="PKA49749.1"/>
    <property type="molecule type" value="Genomic_DNA"/>
</dbReference>
<dbReference type="STRING" id="1088818.A0A2I0A2I3"/>
<dbReference type="Gene3D" id="1.10.630.10">
    <property type="entry name" value="Cytochrome P450"/>
    <property type="match status" value="1"/>
</dbReference>
<dbReference type="Proteomes" id="UP000236161">
    <property type="component" value="Unassembled WGS sequence"/>
</dbReference>
<accession>A0A2I0A2I3</accession>
<dbReference type="AlphaFoldDB" id="A0A2I0A2I3"/>
<evidence type="ECO:0000313" key="2">
    <source>
        <dbReference type="Proteomes" id="UP000236161"/>
    </source>
</evidence>
<dbReference type="InterPro" id="IPR036396">
    <property type="entry name" value="Cyt_P450_sf"/>
</dbReference>
<organism evidence="1 2">
    <name type="scientific">Apostasia shenzhenica</name>
    <dbReference type="NCBI Taxonomy" id="1088818"/>
    <lineage>
        <taxon>Eukaryota</taxon>
        <taxon>Viridiplantae</taxon>
        <taxon>Streptophyta</taxon>
        <taxon>Embryophyta</taxon>
        <taxon>Tracheophyta</taxon>
        <taxon>Spermatophyta</taxon>
        <taxon>Magnoliopsida</taxon>
        <taxon>Liliopsida</taxon>
        <taxon>Asparagales</taxon>
        <taxon>Orchidaceae</taxon>
        <taxon>Apostasioideae</taxon>
        <taxon>Apostasia</taxon>
    </lineage>
</organism>
<dbReference type="EC" id="1.14.13.-" evidence="1"/>
<dbReference type="GO" id="GO:0020037">
    <property type="term" value="F:heme binding"/>
    <property type="evidence" value="ECO:0007669"/>
    <property type="project" value="InterPro"/>
</dbReference>
<name>A0A2I0A2I3_9ASPA</name>
<dbReference type="InterPro" id="IPR001128">
    <property type="entry name" value="Cyt_P450"/>
</dbReference>
<dbReference type="SUPFAM" id="SSF48264">
    <property type="entry name" value="Cytochrome P450"/>
    <property type="match status" value="1"/>
</dbReference>
<dbReference type="Pfam" id="PF00067">
    <property type="entry name" value="p450"/>
    <property type="match status" value="1"/>
</dbReference>
<dbReference type="GO" id="GO:0004497">
    <property type="term" value="F:monooxygenase activity"/>
    <property type="evidence" value="ECO:0007669"/>
    <property type="project" value="InterPro"/>
</dbReference>
<reference evidence="1 2" key="1">
    <citation type="journal article" date="2017" name="Nature">
        <title>The Apostasia genome and the evolution of orchids.</title>
        <authorList>
            <person name="Zhang G.Q."/>
            <person name="Liu K.W."/>
            <person name="Li Z."/>
            <person name="Lohaus R."/>
            <person name="Hsiao Y.Y."/>
            <person name="Niu S.C."/>
            <person name="Wang J.Y."/>
            <person name="Lin Y.C."/>
            <person name="Xu Q."/>
            <person name="Chen L.J."/>
            <person name="Yoshida K."/>
            <person name="Fujiwara S."/>
            <person name="Wang Z.W."/>
            <person name="Zhang Y.Q."/>
            <person name="Mitsuda N."/>
            <person name="Wang M."/>
            <person name="Liu G.H."/>
            <person name="Pecoraro L."/>
            <person name="Huang H.X."/>
            <person name="Xiao X.J."/>
            <person name="Lin M."/>
            <person name="Wu X.Y."/>
            <person name="Wu W.L."/>
            <person name="Chen Y.Y."/>
            <person name="Chang S.B."/>
            <person name="Sakamoto S."/>
            <person name="Ohme-Takagi M."/>
            <person name="Yagi M."/>
            <person name="Zeng S.J."/>
            <person name="Shen C.Y."/>
            <person name="Yeh C.M."/>
            <person name="Luo Y.B."/>
            <person name="Tsai W.C."/>
            <person name="Van de Peer Y."/>
            <person name="Liu Z.J."/>
        </authorList>
    </citation>
    <scope>NUCLEOTIDE SEQUENCE [LARGE SCALE GENOMIC DNA]</scope>
    <source>
        <strain evidence="2">cv. Shenzhen</strain>
        <tissue evidence="1">Stem</tissue>
    </source>
</reference>
<dbReference type="GO" id="GO:0005506">
    <property type="term" value="F:iron ion binding"/>
    <property type="evidence" value="ECO:0007669"/>
    <property type="project" value="InterPro"/>
</dbReference>
<protein>
    <submittedName>
        <fullName evidence="1">Cytochrome P450 90B1</fullName>
        <ecNumber evidence="1">1.14.13.-</ecNumber>
    </submittedName>
</protein>
<proteinExistence type="predicted"/>
<sequence length="88" mass="10123">MKIIFAWLAKILELAAKIENYMPFGQGLRSCARLELAKMEIAVFLHHLVLNFEWEMAEPDEPVAYTFPEFAKGRAYQSWSTGSLTNQI</sequence>
<gene>
    <name evidence="1" type="primary">CYP90B1</name>
    <name evidence="1" type="ORF">AXF42_Ash004290</name>
</gene>
<keyword evidence="2" id="KW-1185">Reference proteome</keyword>